<comment type="caution">
    <text evidence="1">The sequence shown here is derived from an EMBL/GenBank/DDBJ whole genome shotgun (WGS) entry which is preliminary data.</text>
</comment>
<dbReference type="AlphaFoldDB" id="A0AA40FJG6"/>
<protein>
    <submittedName>
        <fullName evidence="1">Uncharacterized protein</fullName>
    </submittedName>
</protein>
<proteinExistence type="predicted"/>
<evidence type="ECO:0000313" key="2">
    <source>
        <dbReference type="Proteomes" id="UP001177670"/>
    </source>
</evidence>
<sequence>MPTPRSPIQAQRILPTEEAHIPSGSEIPSINSIMPQYFPPFNKENPKFWFFQAEAALRTSRITILQGLII</sequence>
<accession>A0AA40FJG6</accession>
<name>A0AA40FJG6_9HYME</name>
<organism evidence="1 2">
    <name type="scientific">Melipona bicolor</name>
    <dbReference type="NCBI Taxonomy" id="60889"/>
    <lineage>
        <taxon>Eukaryota</taxon>
        <taxon>Metazoa</taxon>
        <taxon>Ecdysozoa</taxon>
        <taxon>Arthropoda</taxon>
        <taxon>Hexapoda</taxon>
        <taxon>Insecta</taxon>
        <taxon>Pterygota</taxon>
        <taxon>Neoptera</taxon>
        <taxon>Endopterygota</taxon>
        <taxon>Hymenoptera</taxon>
        <taxon>Apocrita</taxon>
        <taxon>Aculeata</taxon>
        <taxon>Apoidea</taxon>
        <taxon>Anthophila</taxon>
        <taxon>Apidae</taxon>
        <taxon>Melipona</taxon>
    </lineage>
</organism>
<evidence type="ECO:0000313" key="1">
    <source>
        <dbReference type="EMBL" id="KAK1120256.1"/>
    </source>
</evidence>
<reference evidence="1" key="1">
    <citation type="submission" date="2021-10" db="EMBL/GenBank/DDBJ databases">
        <title>Melipona bicolor Genome sequencing and assembly.</title>
        <authorList>
            <person name="Araujo N.S."/>
            <person name="Arias M.C."/>
        </authorList>
    </citation>
    <scope>NUCLEOTIDE SEQUENCE</scope>
    <source>
        <strain evidence="1">USP_2M_L1-L4_2017</strain>
        <tissue evidence="1">Whole body</tissue>
    </source>
</reference>
<keyword evidence="2" id="KW-1185">Reference proteome</keyword>
<gene>
    <name evidence="1" type="ORF">K0M31_012618</name>
</gene>
<dbReference type="Proteomes" id="UP001177670">
    <property type="component" value="Unassembled WGS sequence"/>
</dbReference>
<dbReference type="EMBL" id="JAHYIQ010000032">
    <property type="protein sequence ID" value="KAK1120256.1"/>
    <property type="molecule type" value="Genomic_DNA"/>
</dbReference>